<evidence type="ECO:0000313" key="3">
    <source>
        <dbReference type="Proteomes" id="UP000019804"/>
    </source>
</evidence>
<dbReference type="HOGENOM" id="CLU_057749_0_0_1"/>
<dbReference type="OrthoDB" id="5412286at2759"/>
<dbReference type="SUPFAM" id="SSF55608">
    <property type="entry name" value="Homing endonucleases"/>
    <property type="match status" value="2"/>
</dbReference>
<dbReference type="RefSeq" id="XP_040633619.1">
    <property type="nucleotide sequence ID" value="XM_040787304.1"/>
</dbReference>
<organism evidence="2 3">
    <name type="scientific">Aspergillus ruber (strain CBS 135680)</name>
    <dbReference type="NCBI Taxonomy" id="1388766"/>
    <lineage>
        <taxon>Eukaryota</taxon>
        <taxon>Fungi</taxon>
        <taxon>Dikarya</taxon>
        <taxon>Ascomycota</taxon>
        <taxon>Pezizomycotina</taxon>
        <taxon>Eurotiomycetes</taxon>
        <taxon>Eurotiomycetidae</taxon>
        <taxon>Eurotiales</taxon>
        <taxon>Aspergillaceae</taxon>
        <taxon>Aspergillus</taxon>
        <taxon>Aspergillus subgen. Aspergillus</taxon>
    </lineage>
</organism>
<keyword evidence="2" id="KW-0255">Endonuclease</keyword>
<dbReference type="GO" id="GO:0004519">
    <property type="term" value="F:endonuclease activity"/>
    <property type="evidence" value="ECO:0007669"/>
    <property type="project" value="UniProtKB-KW"/>
</dbReference>
<dbReference type="Gene3D" id="3.10.28.10">
    <property type="entry name" value="Homing endonucleases"/>
    <property type="match status" value="3"/>
</dbReference>
<dbReference type="PANTHER" id="PTHR36181:SF4">
    <property type="entry name" value="LAGLIDADG ENDONUCLEASE"/>
    <property type="match status" value="1"/>
</dbReference>
<dbReference type="PANTHER" id="PTHR36181">
    <property type="entry name" value="INTRON-ENCODED ENDONUCLEASE AI3-RELATED"/>
    <property type="match status" value="1"/>
</dbReference>
<proteinExistence type="predicted"/>
<dbReference type="GeneID" id="63702428"/>
<keyword evidence="2" id="KW-0378">Hydrolase</keyword>
<accession>A0A017RZV7</accession>
<dbReference type="STRING" id="1388766.A0A017RZV7"/>
<feature type="domain" description="Homing endonuclease LAGLIDADG" evidence="1">
    <location>
        <begin position="114"/>
        <end position="178"/>
    </location>
</feature>
<keyword evidence="2" id="KW-0540">Nuclease</keyword>
<sequence>MLLLRKIQSFFGVGIISERESFNRVVYSVQSYHDITNVIIPHFKKYPLITQKKADFILFNEAINLLNLKAHSNIEGISKILSFKASMNSGLSDALKIQFPTVLPVHRPLVSFEAGFTDGEGCFYVNTKKAKTLSGIQVIMTFSITQHVRDELLLTKFIDYFGCGKIEKVSTRPNEVKYIDFCKIAKIMEDKSHLNPEGLKKIKSLKSGMNKGRM</sequence>
<dbReference type="GO" id="GO:0005739">
    <property type="term" value="C:mitochondrion"/>
    <property type="evidence" value="ECO:0007669"/>
    <property type="project" value="UniProtKB-ARBA"/>
</dbReference>
<gene>
    <name evidence="2" type="ORF">EURHEDRAFT_534625</name>
</gene>
<evidence type="ECO:0000259" key="1">
    <source>
        <dbReference type="Pfam" id="PF00961"/>
    </source>
</evidence>
<feature type="domain" description="Homing endonuclease LAGLIDADG" evidence="1">
    <location>
        <begin position="3"/>
        <end position="62"/>
    </location>
</feature>
<protein>
    <submittedName>
        <fullName evidence="2">Homing endonuclease</fullName>
    </submittedName>
</protein>
<dbReference type="InterPro" id="IPR051289">
    <property type="entry name" value="LAGLIDADG_Endonuclease"/>
</dbReference>
<dbReference type="InterPro" id="IPR004860">
    <property type="entry name" value="LAGLIDADG_dom"/>
</dbReference>
<dbReference type="Proteomes" id="UP000019804">
    <property type="component" value="Unassembled WGS sequence"/>
</dbReference>
<dbReference type="EMBL" id="KK088494">
    <property type="protein sequence ID" value="EYE89929.1"/>
    <property type="molecule type" value="Genomic_DNA"/>
</dbReference>
<reference evidence="3" key="1">
    <citation type="journal article" date="2014" name="Nat. Commun.">
        <title>Genomic adaptations of the halophilic Dead Sea filamentous fungus Eurotium rubrum.</title>
        <authorList>
            <person name="Kis-Papo T."/>
            <person name="Weig A.R."/>
            <person name="Riley R."/>
            <person name="Persoh D."/>
            <person name="Salamov A."/>
            <person name="Sun H."/>
            <person name="Lipzen A."/>
            <person name="Wasser S.P."/>
            <person name="Rambold G."/>
            <person name="Grigoriev I.V."/>
            <person name="Nevo E."/>
        </authorList>
    </citation>
    <scope>NUCLEOTIDE SEQUENCE [LARGE SCALE GENOMIC DNA]</scope>
    <source>
        <strain evidence="3">CBS 135680</strain>
    </source>
</reference>
<evidence type="ECO:0000313" key="2">
    <source>
        <dbReference type="EMBL" id="EYE89929.1"/>
    </source>
</evidence>
<dbReference type="Pfam" id="PF00961">
    <property type="entry name" value="LAGLIDADG_1"/>
    <property type="match status" value="2"/>
</dbReference>
<keyword evidence="3" id="KW-1185">Reference proteome</keyword>
<dbReference type="InterPro" id="IPR027434">
    <property type="entry name" value="Homing_endonucl"/>
</dbReference>
<dbReference type="AlphaFoldDB" id="A0A017RZV7"/>
<name>A0A017RZV7_ASPRC</name>